<dbReference type="Proteomes" id="UP001196413">
    <property type="component" value="Unassembled WGS sequence"/>
</dbReference>
<dbReference type="AlphaFoldDB" id="A0AAD5MB19"/>
<sequence>MTIIYEGAVCATLTVRPSFLLVDEDWDLAKPLPVEICPGRAHIIAGDPGHFFTVVELNDMCSTLRVNKELDADVSCF</sequence>
<comment type="caution">
    <text evidence="1">The sequence shown here is derived from an EMBL/GenBank/DDBJ whole genome shotgun (WGS) entry which is preliminary data.</text>
</comment>
<evidence type="ECO:0000313" key="1">
    <source>
        <dbReference type="EMBL" id="KAJ1352878.1"/>
    </source>
</evidence>
<dbReference type="EMBL" id="JAHQIW010001551">
    <property type="protein sequence ID" value="KAJ1352878.1"/>
    <property type="molecule type" value="Genomic_DNA"/>
</dbReference>
<accession>A0AAD5MB19</accession>
<protein>
    <submittedName>
        <fullName evidence="1">Uncharacterized protein</fullName>
    </submittedName>
</protein>
<reference evidence="1" key="1">
    <citation type="submission" date="2021-06" db="EMBL/GenBank/DDBJ databases">
        <title>Parelaphostrongylus tenuis whole genome reference sequence.</title>
        <authorList>
            <person name="Garwood T.J."/>
            <person name="Larsen P.A."/>
            <person name="Fountain-Jones N.M."/>
            <person name="Garbe J.R."/>
            <person name="Macchietto M.G."/>
            <person name="Kania S.A."/>
            <person name="Gerhold R.W."/>
            <person name="Richards J.E."/>
            <person name="Wolf T.M."/>
        </authorList>
    </citation>
    <scope>NUCLEOTIDE SEQUENCE</scope>
    <source>
        <strain evidence="1">MNPRO001-30</strain>
        <tissue evidence="1">Meninges</tissue>
    </source>
</reference>
<gene>
    <name evidence="1" type="ORF">KIN20_009368</name>
</gene>
<evidence type="ECO:0000313" key="2">
    <source>
        <dbReference type="Proteomes" id="UP001196413"/>
    </source>
</evidence>
<proteinExistence type="predicted"/>
<organism evidence="1 2">
    <name type="scientific">Parelaphostrongylus tenuis</name>
    <name type="common">Meningeal worm</name>
    <dbReference type="NCBI Taxonomy" id="148309"/>
    <lineage>
        <taxon>Eukaryota</taxon>
        <taxon>Metazoa</taxon>
        <taxon>Ecdysozoa</taxon>
        <taxon>Nematoda</taxon>
        <taxon>Chromadorea</taxon>
        <taxon>Rhabditida</taxon>
        <taxon>Rhabditina</taxon>
        <taxon>Rhabditomorpha</taxon>
        <taxon>Strongyloidea</taxon>
        <taxon>Metastrongylidae</taxon>
        <taxon>Parelaphostrongylus</taxon>
    </lineage>
</organism>
<keyword evidence="2" id="KW-1185">Reference proteome</keyword>
<name>A0AAD5MB19_PARTN</name>